<proteinExistence type="predicted"/>
<gene>
    <name evidence="1" type="ORF">BpHYR1_040589</name>
</gene>
<sequence>MEDMRECFTLNAWCGSWHLFGAAHALKVEINQIHPTIQKGLKNFVNRKLTPYSTEIQGTIHISLTHTVDKNVNKNSWTPNHFCCLLSTTKSVYDRDYN</sequence>
<keyword evidence="2" id="KW-1185">Reference proteome</keyword>
<dbReference type="Proteomes" id="UP000276133">
    <property type="component" value="Unassembled WGS sequence"/>
</dbReference>
<comment type="caution">
    <text evidence="1">The sequence shown here is derived from an EMBL/GenBank/DDBJ whole genome shotgun (WGS) entry which is preliminary data.</text>
</comment>
<name>A0A3M7PQ54_BRAPC</name>
<accession>A0A3M7PQ54</accession>
<evidence type="ECO:0000313" key="2">
    <source>
        <dbReference type="Proteomes" id="UP000276133"/>
    </source>
</evidence>
<evidence type="ECO:0000313" key="1">
    <source>
        <dbReference type="EMBL" id="RNA01180.1"/>
    </source>
</evidence>
<reference evidence="1 2" key="1">
    <citation type="journal article" date="2018" name="Sci. Rep.">
        <title>Genomic signatures of local adaptation to the degree of environmental predictability in rotifers.</title>
        <authorList>
            <person name="Franch-Gras L."/>
            <person name="Hahn C."/>
            <person name="Garcia-Roger E.M."/>
            <person name="Carmona M.J."/>
            <person name="Serra M."/>
            <person name="Gomez A."/>
        </authorList>
    </citation>
    <scope>NUCLEOTIDE SEQUENCE [LARGE SCALE GENOMIC DNA]</scope>
    <source>
        <strain evidence="1">HYR1</strain>
    </source>
</reference>
<dbReference type="EMBL" id="REGN01009433">
    <property type="protein sequence ID" value="RNA01180.1"/>
    <property type="molecule type" value="Genomic_DNA"/>
</dbReference>
<organism evidence="1 2">
    <name type="scientific">Brachionus plicatilis</name>
    <name type="common">Marine rotifer</name>
    <name type="synonym">Brachionus muelleri</name>
    <dbReference type="NCBI Taxonomy" id="10195"/>
    <lineage>
        <taxon>Eukaryota</taxon>
        <taxon>Metazoa</taxon>
        <taxon>Spiralia</taxon>
        <taxon>Gnathifera</taxon>
        <taxon>Rotifera</taxon>
        <taxon>Eurotatoria</taxon>
        <taxon>Monogononta</taxon>
        <taxon>Pseudotrocha</taxon>
        <taxon>Ploima</taxon>
        <taxon>Brachionidae</taxon>
        <taxon>Brachionus</taxon>
    </lineage>
</organism>
<dbReference type="AlphaFoldDB" id="A0A3M7PQ54"/>
<protein>
    <submittedName>
        <fullName evidence="1">Uncharacterized protein</fullName>
    </submittedName>
</protein>